<evidence type="ECO:0000256" key="5">
    <source>
        <dbReference type="ARBA" id="ARBA00008655"/>
    </source>
</evidence>
<keyword evidence="10" id="KW-0997">Cell inner membrane</keyword>
<dbReference type="EMBL" id="FXUV01000068">
    <property type="protein sequence ID" value="SMQ13471.1"/>
    <property type="molecule type" value="Genomic_DNA"/>
</dbReference>
<dbReference type="GO" id="GO:0003841">
    <property type="term" value="F:1-acylglycerol-3-phosphate O-acyltransferase activity"/>
    <property type="evidence" value="ECO:0007669"/>
    <property type="project" value="UniProtKB-UniRule"/>
</dbReference>
<dbReference type="GO" id="GO:0005886">
    <property type="term" value="C:plasma membrane"/>
    <property type="evidence" value="ECO:0007669"/>
    <property type="project" value="UniProtKB-SubCell"/>
</dbReference>
<dbReference type="EMBL" id="FXUV02000065">
    <property type="protein sequence ID" value="SNB82512.1"/>
    <property type="molecule type" value="Genomic_DNA"/>
</dbReference>
<dbReference type="InterPro" id="IPR002123">
    <property type="entry name" value="Plipid/glycerol_acylTrfase"/>
</dbReference>
<evidence type="ECO:0000256" key="9">
    <source>
        <dbReference type="ARBA" id="ARBA00022516"/>
    </source>
</evidence>
<dbReference type="SMART" id="SM00563">
    <property type="entry name" value="PlsC"/>
    <property type="match status" value="1"/>
</dbReference>
<reference evidence="21 22" key="2">
    <citation type="submission" date="2017-06" db="EMBL/GenBank/DDBJ databases">
        <authorList>
            <person name="Kim H.J."/>
            <person name="Triplett B.A."/>
        </authorList>
    </citation>
    <scope>NUCLEOTIDE SEQUENCE [LARGE SCALE GENOMIC DNA]</scope>
    <source>
        <strain evidence="21">Kingella_eburonensis</strain>
    </source>
</reference>
<evidence type="ECO:0000256" key="7">
    <source>
        <dbReference type="ARBA" id="ARBA00016139"/>
    </source>
</evidence>
<keyword evidence="15 18" id="KW-1208">Phospholipid metabolism</keyword>
<keyword evidence="22" id="KW-1185">Reference proteome</keyword>
<evidence type="ECO:0000256" key="11">
    <source>
        <dbReference type="ARBA" id="ARBA00022679"/>
    </source>
</evidence>
<proteinExistence type="inferred from homology"/>
<evidence type="ECO:0000256" key="17">
    <source>
        <dbReference type="ARBA" id="ARBA00037183"/>
    </source>
</evidence>
<gene>
    <name evidence="20" type="primary">plsC_2</name>
    <name evidence="21" type="synonym">plsC_1</name>
    <name evidence="21" type="ORF">KEBURONENSIS_00540</name>
    <name evidence="20" type="ORF">KEBURONENSIS_02067</name>
</gene>
<comment type="pathway">
    <text evidence="4">Lipid metabolism.</text>
</comment>
<reference evidence="20" key="1">
    <citation type="submission" date="2017-05" db="EMBL/GenBank/DDBJ databases">
        <authorList>
            <person name="Song R."/>
            <person name="Chenine A.L."/>
            <person name="Ruprecht R.M."/>
        </authorList>
    </citation>
    <scope>NUCLEOTIDE SEQUENCE</scope>
    <source>
        <strain evidence="20">Kingella_eburonensis</strain>
    </source>
</reference>
<evidence type="ECO:0000256" key="8">
    <source>
        <dbReference type="ARBA" id="ARBA00022475"/>
    </source>
</evidence>
<dbReference type="AlphaFoldDB" id="A0A238HIU7"/>
<dbReference type="Pfam" id="PF01553">
    <property type="entry name" value="Acyltransferase"/>
    <property type="match status" value="1"/>
</dbReference>
<dbReference type="GO" id="GO:0016024">
    <property type="term" value="P:CDP-diacylglycerol biosynthetic process"/>
    <property type="evidence" value="ECO:0007669"/>
    <property type="project" value="UniProtKB-UniPathway"/>
</dbReference>
<name>A0A238HIU7_9NEIS</name>
<dbReference type="InterPro" id="IPR004552">
    <property type="entry name" value="AGP_acyltrans"/>
</dbReference>
<dbReference type="PANTHER" id="PTHR10434">
    <property type="entry name" value="1-ACYL-SN-GLYCEROL-3-PHOSPHATE ACYLTRANSFERASE"/>
    <property type="match status" value="1"/>
</dbReference>
<evidence type="ECO:0000313" key="22">
    <source>
        <dbReference type="Proteomes" id="UP000215450"/>
    </source>
</evidence>
<dbReference type="PANTHER" id="PTHR10434:SF59">
    <property type="entry name" value="1-ACYL-SN-GLYCEROL-3-PHOSPHATE ACYLTRANSFERASE"/>
    <property type="match status" value="1"/>
</dbReference>
<keyword evidence="11 18" id="KW-0808">Transferase</keyword>
<keyword evidence="12 18" id="KW-0443">Lipid metabolism</keyword>
<keyword evidence="9 18" id="KW-0444">Lipid biosynthesis</keyword>
<evidence type="ECO:0000313" key="21">
    <source>
        <dbReference type="EMBL" id="SNB82512.1"/>
    </source>
</evidence>
<protein>
    <recommendedName>
        <fullName evidence="7 18">1-acyl-sn-glycerol-3-phosphate acyltransferase</fullName>
        <ecNumber evidence="6 18">2.3.1.51</ecNumber>
    </recommendedName>
</protein>
<keyword evidence="8" id="KW-1003">Cell membrane</keyword>
<keyword evidence="14 18" id="KW-0594">Phospholipid biosynthesis</keyword>
<dbReference type="RefSeq" id="WP_095063408.1">
    <property type="nucleotide sequence ID" value="NZ_FXUV02000065.1"/>
</dbReference>
<sequence>MRVKNSILTRLARIFHLLGWLYQTGKRLRSLDNATQEQRERALSEMGADCLKVLNVRVDVNRSQPENAQQRGLLVVANHVSWLDIFVISMLYPSSFIAMKEIRTWPVIGRMVSNAGAVYIDRSSRKDIDVINASISQVLEQNGNVCFFPEARTTLGNGILPLKAALFQAALNSNAPVQPLALRYYDEDVRTSAVSFAGVNLIRSLWQIVSIPHIKIKVDIGAHILPASLPEPDRFLMKDKVQEYLSPIVLSDSPAPELILPENAA</sequence>
<evidence type="ECO:0000256" key="14">
    <source>
        <dbReference type="ARBA" id="ARBA00023209"/>
    </source>
</evidence>
<feature type="domain" description="Phospholipid/glycerol acyltransferase" evidence="19">
    <location>
        <begin position="73"/>
        <end position="185"/>
    </location>
</feature>
<comment type="similarity">
    <text evidence="5 18">Belongs to the 1-acyl-sn-glycerol-3-phosphate acyltransferase family.</text>
</comment>
<comment type="function">
    <text evidence="17">Converts lysophosphatidic acid (LPA) into phosphatidic acid by incorporating acyl moiety at the 2 position.</text>
</comment>
<dbReference type="OrthoDB" id="9806880at2"/>
<dbReference type="EC" id="2.3.1.51" evidence="6 18"/>
<evidence type="ECO:0000256" key="15">
    <source>
        <dbReference type="ARBA" id="ARBA00023264"/>
    </source>
</evidence>
<dbReference type="Proteomes" id="UP000215450">
    <property type="component" value="Unassembled WGS sequence"/>
</dbReference>
<evidence type="ECO:0000256" key="4">
    <source>
        <dbReference type="ARBA" id="ARBA00005189"/>
    </source>
</evidence>
<dbReference type="UniPathway" id="UPA00557">
    <property type="reaction ID" value="UER00613"/>
</dbReference>
<evidence type="ECO:0000313" key="20">
    <source>
        <dbReference type="EMBL" id="SMQ13471.1"/>
    </source>
</evidence>
<evidence type="ECO:0000256" key="18">
    <source>
        <dbReference type="RuleBase" id="RU361267"/>
    </source>
</evidence>
<organism evidence="20">
    <name type="scientific">Kingella negevensis</name>
    <dbReference type="NCBI Taxonomy" id="1522312"/>
    <lineage>
        <taxon>Bacteria</taxon>
        <taxon>Pseudomonadati</taxon>
        <taxon>Pseudomonadota</taxon>
        <taxon>Betaproteobacteria</taxon>
        <taxon>Neisseriales</taxon>
        <taxon>Neisseriaceae</taxon>
        <taxon>Kingella</taxon>
    </lineage>
</organism>
<comment type="domain">
    <text evidence="18">The HXXXXD motif is essential for acyltransferase activity and may constitute the binding site for the phosphate moiety of the glycerol-3-phosphate.</text>
</comment>
<dbReference type="NCBIfam" id="TIGR00530">
    <property type="entry name" value="AGP_acyltrn"/>
    <property type="match status" value="1"/>
</dbReference>
<evidence type="ECO:0000256" key="13">
    <source>
        <dbReference type="ARBA" id="ARBA00023136"/>
    </source>
</evidence>
<evidence type="ECO:0000256" key="2">
    <source>
        <dbReference type="ARBA" id="ARBA00004417"/>
    </source>
</evidence>
<evidence type="ECO:0000259" key="19">
    <source>
        <dbReference type="SMART" id="SM00563"/>
    </source>
</evidence>
<evidence type="ECO:0000256" key="1">
    <source>
        <dbReference type="ARBA" id="ARBA00001141"/>
    </source>
</evidence>
<evidence type="ECO:0000256" key="3">
    <source>
        <dbReference type="ARBA" id="ARBA00004728"/>
    </source>
</evidence>
<evidence type="ECO:0000256" key="6">
    <source>
        <dbReference type="ARBA" id="ARBA00013211"/>
    </source>
</evidence>
<accession>A0A238HIU7</accession>
<dbReference type="SUPFAM" id="SSF69593">
    <property type="entry name" value="Glycerol-3-phosphate (1)-acyltransferase"/>
    <property type="match status" value="1"/>
</dbReference>
<dbReference type="CDD" id="cd07989">
    <property type="entry name" value="LPLAT_AGPAT-like"/>
    <property type="match status" value="1"/>
</dbReference>
<evidence type="ECO:0000256" key="10">
    <source>
        <dbReference type="ARBA" id="ARBA00022519"/>
    </source>
</evidence>
<comment type="catalytic activity">
    <reaction evidence="1 18">
        <text>a 1-acyl-sn-glycero-3-phosphate + an acyl-CoA = a 1,2-diacyl-sn-glycero-3-phosphate + CoA</text>
        <dbReference type="Rhea" id="RHEA:19709"/>
        <dbReference type="ChEBI" id="CHEBI:57287"/>
        <dbReference type="ChEBI" id="CHEBI:57970"/>
        <dbReference type="ChEBI" id="CHEBI:58342"/>
        <dbReference type="ChEBI" id="CHEBI:58608"/>
        <dbReference type="EC" id="2.3.1.51"/>
    </reaction>
</comment>
<evidence type="ECO:0000256" key="12">
    <source>
        <dbReference type="ARBA" id="ARBA00023098"/>
    </source>
</evidence>
<comment type="subcellular location">
    <subcellularLocation>
        <location evidence="2">Cell inner membrane</location>
        <topology evidence="2">Peripheral membrane protein</topology>
    </subcellularLocation>
</comment>
<dbReference type="GO" id="GO:0006654">
    <property type="term" value="P:phosphatidic acid biosynthetic process"/>
    <property type="evidence" value="ECO:0007669"/>
    <property type="project" value="TreeGrafter"/>
</dbReference>
<comment type="pathway">
    <text evidence="3">Phospholipid metabolism; CDP-diacylglycerol biosynthesis; CDP-diacylglycerol from sn-glycerol 3-phosphate: step 2/3.</text>
</comment>
<keyword evidence="13" id="KW-0472">Membrane</keyword>
<evidence type="ECO:0000256" key="16">
    <source>
        <dbReference type="ARBA" id="ARBA00023315"/>
    </source>
</evidence>
<keyword evidence="16 18" id="KW-0012">Acyltransferase</keyword>
<dbReference type="STRING" id="1522312.GCA_900177895_01322"/>